<feature type="domain" description="GHMP kinase N-terminal" evidence="11">
    <location>
        <begin position="125"/>
        <end position="214"/>
    </location>
</feature>
<dbReference type="InterPro" id="IPR036554">
    <property type="entry name" value="GHMP_kinase_C_sf"/>
</dbReference>
<evidence type="ECO:0000256" key="10">
    <source>
        <dbReference type="NCBIfam" id="TIGR00131"/>
    </source>
</evidence>
<keyword evidence="2 14" id="KW-0808">Transferase</keyword>
<evidence type="ECO:0000256" key="4">
    <source>
        <dbReference type="ARBA" id="ARBA00022741"/>
    </source>
</evidence>
<dbReference type="InterPro" id="IPR013750">
    <property type="entry name" value="GHMP_kinase_C_dom"/>
</dbReference>
<keyword evidence="3" id="KW-0479">Metal-binding</keyword>
<dbReference type="FunFam" id="3.30.70.890:FF:000001">
    <property type="entry name" value="Galactokinase"/>
    <property type="match status" value="1"/>
</dbReference>
<dbReference type="NCBIfam" id="TIGR00131">
    <property type="entry name" value="gal_kin"/>
    <property type="match status" value="1"/>
</dbReference>
<dbReference type="Gene3D" id="3.30.70.890">
    <property type="entry name" value="GHMP kinase, C-terminal domain"/>
    <property type="match status" value="1"/>
</dbReference>
<accession>A0A7W7RL46</accession>
<dbReference type="InterPro" id="IPR006206">
    <property type="entry name" value="Mevalonate/galactokinase"/>
</dbReference>
<keyword evidence="5 14" id="KW-0418">Kinase</keyword>
<dbReference type="InterPro" id="IPR000705">
    <property type="entry name" value="Galactokinase"/>
</dbReference>
<name>A0A7W7RL46_9ACTN</name>
<evidence type="ECO:0000256" key="9">
    <source>
        <dbReference type="ARBA" id="ARBA00023277"/>
    </source>
</evidence>
<dbReference type="GO" id="GO:0046872">
    <property type="term" value="F:metal ion binding"/>
    <property type="evidence" value="ECO:0007669"/>
    <property type="project" value="UniProtKB-KW"/>
</dbReference>
<dbReference type="Pfam" id="PF00288">
    <property type="entry name" value="GHMP_kinases_N"/>
    <property type="match status" value="1"/>
</dbReference>
<gene>
    <name evidence="14" type="ORF">F4561_004800</name>
</gene>
<dbReference type="GO" id="GO:0006012">
    <property type="term" value="P:galactose metabolic process"/>
    <property type="evidence" value="ECO:0007669"/>
    <property type="project" value="UniProtKB-UniRule"/>
</dbReference>
<dbReference type="Proteomes" id="UP000523007">
    <property type="component" value="Unassembled WGS sequence"/>
</dbReference>
<dbReference type="PANTHER" id="PTHR10457:SF7">
    <property type="entry name" value="GALACTOKINASE-RELATED"/>
    <property type="match status" value="1"/>
</dbReference>
<evidence type="ECO:0000256" key="6">
    <source>
        <dbReference type="ARBA" id="ARBA00022840"/>
    </source>
</evidence>
<dbReference type="Pfam" id="PF08544">
    <property type="entry name" value="GHMP_kinases_C"/>
    <property type="match status" value="1"/>
</dbReference>
<keyword evidence="6" id="KW-0067">ATP-binding</keyword>
<sequence>MSALQSMLDWLRGGRGTRGGAPDEWPISADVRTEELSSAFTEAFGEPPSGVWRAPGRVNLMGEHTDYNDGLVLPIALPWGVSLALAPNTSGSVELRSAQRPGEAVRFSPADLHPDSSDATGWAGYVAGVFWAARESGHLDPGVGARILLDSDLPVGASLSSSAAVECAALLALVDTFGLDELGRDRAAMARTARRAENEFVGAPTGIMDQSASLRCTEGRALFLDCRTGGARTLPLPLGDAGLRLLLVDTRVRHRLSDAGSGYAARRAECERAARQLGVDALRDVEDLTDALGALPDPVLSRRVKHVVTEINRVNATVGLIRAGALPEIGPVFNASHLSLRDQFEVSCPELDVAVEAAVGAGARGARMTGGGFGGTAVALVAEDRLADVRNAVSAAFARRRWREPEFRDALPSAGAGRLA</sequence>
<dbReference type="EC" id="2.7.1.6" evidence="10"/>
<dbReference type="Pfam" id="PF10509">
    <property type="entry name" value="GalKase_gal_bdg"/>
    <property type="match status" value="1"/>
</dbReference>
<keyword evidence="7" id="KW-0460">Magnesium</keyword>
<dbReference type="PRINTS" id="PR00473">
    <property type="entry name" value="GALCTOKINASE"/>
</dbReference>
<evidence type="ECO:0000313" key="14">
    <source>
        <dbReference type="EMBL" id="MBB4933980.1"/>
    </source>
</evidence>
<dbReference type="Gene3D" id="3.30.230.10">
    <property type="match status" value="1"/>
</dbReference>
<evidence type="ECO:0000259" key="13">
    <source>
        <dbReference type="Pfam" id="PF10509"/>
    </source>
</evidence>
<keyword evidence="15" id="KW-1185">Reference proteome</keyword>
<keyword evidence="8" id="KW-0299">Galactose metabolism</keyword>
<dbReference type="SUPFAM" id="SSF54211">
    <property type="entry name" value="Ribosomal protein S5 domain 2-like"/>
    <property type="match status" value="1"/>
</dbReference>
<comment type="caution">
    <text evidence="14">The sequence shown here is derived from an EMBL/GenBank/DDBJ whole genome shotgun (WGS) entry which is preliminary data.</text>
</comment>
<dbReference type="InterPro" id="IPR020568">
    <property type="entry name" value="Ribosomal_Su5_D2-typ_SF"/>
</dbReference>
<evidence type="ECO:0000256" key="3">
    <source>
        <dbReference type="ARBA" id="ARBA00022723"/>
    </source>
</evidence>
<evidence type="ECO:0000256" key="5">
    <source>
        <dbReference type="ARBA" id="ARBA00022777"/>
    </source>
</evidence>
<feature type="domain" description="GHMP kinase C-terminal" evidence="12">
    <location>
        <begin position="320"/>
        <end position="398"/>
    </location>
</feature>
<dbReference type="GO" id="GO:0005829">
    <property type="term" value="C:cytosol"/>
    <property type="evidence" value="ECO:0007669"/>
    <property type="project" value="TreeGrafter"/>
</dbReference>
<dbReference type="GO" id="GO:0005524">
    <property type="term" value="F:ATP binding"/>
    <property type="evidence" value="ECO:0007669"/>
    <property type="project" value="UniProtKB-UniRule"/>
</dbReference>
<evidence type="ECO:0000259" key="11">
    <source>
        <dbReference type="Pfam" id="PF00288"/>
    </source>
</evidence>
<evidence type="ECO:0000259" key="12">
    <source>
        <dbReference type="Pfam" id="PF08544"/>
    </source>
</evidence>
<dbReference type="PRINTS" id="PR00959">
    <property type="entry name" value="MEVGALKINASE"/>
</dbReference>
<dbReference type="InterPro" id="IPR006204">
    <property type="entry name" value="GHMP_kinase_N_dom"/>
</dbReference>
<reference evidence="14 15" key="1">
    <citation type="submission" date="2020-08" db="EMBL/GenBank/DDBJ databases">
        <title>Sequencing the genomes of 1000 actinobacteria strains.</title>
        <authorList>
            <person name="Klenk H.-P."/>
        </authorList>
    </citation>
    <scope>NUCLEOTIDE SEQUENCE [LARGE SCALE GENOMIC DNA]</scope>
    <source>
        <strain evidence="14 15">DSM 102030</strain>
    </source>
</reference>
<keyword evidence="9" id="KW-0119">Carbohydrate metabolism</keyword>
<dbReference type="SUPFAM" id="SSF55060">
    <property type="entry name" value="GHMP Kinase, C-terminal domain"/>
    <property type="match status" value="1"/>
</dbReference>
<comment type="similarity">
    <text evidence="1">Belongs to the GHMP kinase family. GalK subfamily.</text>
</comment>
<dbReference type="EMBL" id="JACHJT010000001">
    <property type="protein sequence ID" value="MBB4933980.1"/>
    <property type="molecule type" value="Genomic_DNA"/>
</dbReference>
<organism evidence="14 15">
    <name type="scientific">Lipingzhangella halophila</name>
    <dbReference type="NCBI Taxonomy" id="1783352"/>
    <lineage>
        <taxon>Bacteria</taxon>
        <taxon>Bacillati</taxon>
        <taxon>Actinomycetota</taxon>
        <taxon>Actinomycetes</taxon>
        <taxon>Streptosporangiales</taxon>
        <taxon>Nocardiopsidaceae</taxon>
        <taxon>Lipingzhangella</taxon>
    </lineage>
</organism>
<dbReference type="PANTHER" id="PTHR10457">
    <property type="entry name" value="MEVALONATE KINASE/GALACTOKINASE"/>
    <property type="match status" value="1"/>
</dbReference>
<keyword evidence="4" id="KW-0547">Nucleotide-binding</keyword>
<evidence type="ECO:0000256" key="2">
    <source>
        <dbReference type="ARBA" id="ARBA00022679"/>
    </source>
</evidence>
<dbReference type="RefSeq" id="WP_246437269.1">
    <property type="nucleotide sequence ID" value="NZ_JACHJT010000001.1"/>
</dbReference>
<protein>
    <recommendedName>
        <fullName evidence="10">Galactokinase</fullName>
        <ecNumber evidence="10">2.7.1.6</ecNumber>
    </recommendedName>
</protein>
<evidence type="ECO:0000256" key="7">
    <source>
        <dbReference type="ARBA" id="ARBA00022842"/>
    </source>
</evidence>
<feature type="domain" description="Galactokinase N-terminal" evidence="13">
    <location>
        <begin position="39"/>
        <end position="87"/>
    </location>
</feature>
<proteinExistence type="inferred from homology"/>
<dbReference type="InterPro" id="IPR019539">
    <property type="entry name" value="GalKase_N"/>
</dbReference>
<dbReference type="InterPro" id="IPR014721">
    <property type="entry name" value="Ribsml_uS5_D2-typ_fold_subgr"/>
</dbReference>
<dbReference type="GO" id="GO:0004335">
    <property type="term" value="F:galactokinase activity"/>
    <property type="evidence" value="ECO:0007669"/>
    <property type="project" value="UniProtKB-UniRule"/>
</dbReference>
<evidence type="ECO:0000256" key="8">
    <source>
        <dbReference type="ARBA" id="ARBA00023144"/>
    </source>
</evidence>
<evidence type="ECO:0000313" key="15">
    <source>
        <dbReference type="Proteomes" id="UP000523007"/>
    </source>
</evidence>
<dbReference type="AlphaFoldDB" id="A0A7W7RL46"/>
<evidence type="ECO:0000256" key="1">
    <source>
        <dbReference type="ARBA" id="ARBA00006566"/>
    </source>
</evidence>
<dbReference type="PIRSF" id="PIRSF000530">
    <property type="entry name" value="Galactokinase"/>
    <property type="match status" value="1"/>
</dbReference>